<proteinExistence type="predicted"/>
<evidence type="ECO:0000313" key="1">
    <source>
        <dbReference type="EMBL" id="OTW30367.1"/>
    </source>
</evidence>
<evidence type="ECO:0000313" key="2">
    <source>
        <dbReference type="Proteomes" id="UP000195208"/>
    </source>
</evidence>
<reference evidence="1 2" key="1">
    <citation type="submission" date="2017-04" db="EMBL/GenBank/DDBJ databases">
        <title>Staphylococcus agnetis, a potential pathogen in the broiler production.</title>
        <authorList>
            <person name="Poulsen L."/>
        </authorList>
    </citation>
    <scope>NUCLEOTIDE SEQUENCE [LARGE SCALE GENOMIC DNA]</scope>
    <source>
        <strain evidence="1 2">723_310714_2_2_spleen</strain>
    </source>
</reference>
<dbReference type="InterPro" id="IPR009057">
    <property type="entry name" value="Homeodomain-like_sf"/>
</dbReference>
<dbReference type="SUPFAM" id="SSF46689">
    <property type="entry name" value="Homeodomain-like"/>
    <property type="match status" value="1"/>
</dbReference>
<accession>A0ABX3Z210</accession>
<name>A0ABX3Z210_9STAP</name>
<dbReference type="InterPro" id="IPR051917">
    <property type="entry name" value="Transposase-Integrase"/>
</dbReference>
<protein>
    <submittedName>
        <fullName evidence="1">Transposase</fullName>
    </submittedName>
</protein>
<dbReference type="EMBL" id="NEFX01000020">
    <property type="protein sequence ID" value="OTW30367.1"/>
    <property type="molecule type" value="Genomic_DNA"/>
</dbReference>
<organism evidence="1 2">
    <name type="scientific">Staphylococcus agnetis</name>
    <dbReference type="NCBI Taxonomy" id="985762"/>
    <lineage>
        <taxon>Bacteria</taxon>
        <taxon>Bacillati</taxon>
        <taxon>Bacillota</taxon>
        <taxon>Bacilli</taxon>
        <taxon>Bacillales</taxon>
        <taxon>Staphylococcaceae</taxon>
        <taxon>Staphylococcus</taxon>
    </lineage>
</organism>
<keyword evidence="2" id="KW-1185">Reference proteome</keyword>
<dbReference type="Proteomes" id="UP000195208">
    <property type="component" value="Unassembled WGS sequence"/>
</dbReference>
<comment type="caution">
    <text evidence="1">The sequence shown here is derived from an EMBL/GenBank/DDBJ whole genome shotgun (WGS) entry which is preliminary data.</text>
</comment>
<dbReference type="PANTHER" id="PTHR10948:SF23">
    <property type="entry name" value="TRANSPOSASE INSI FOR INSERTION SEQUENCE ELEMENT IS30A-RELATED"/>
    <property type="match status" value="1"/>
</dbReference>
<dbReference type="PANTHER" id="PTHR10948">
    <property type="entry name" value="TRANSPOSASE"/>
    <property type="match status" value="1"/>
</dbReference>
<dbReference type="RefSeq" id="WP_060552012.1">
    <property type="nucleotide sequence ID" value="NZ_CP009623.1"/>
</dbReference>
<gene>
    <name evidence="1" type="ORF">B9M88_10470</name>
</gene>
<sequence>MCRGKRTKDLDFKVRLAIAKYLNEGMKISEIAHILGRSWGAIYREVRERSVDGEYNPLIAQEHAIEKRSHSEERRQRERALDEKTKAYIEEKLALKWSPRQISSQIEKDTGKYISYPTIYRYIRAGLVKVNVERDMRHSGKKYNKRTEKRGKLDVGHRTIRYRLKKYKQP</sequence>